<evidence type="ECO:0000256" key="1">
    <source>
        <dbReference type="SAM" id="Phobius"/>
    </source>
</evidence>
<reference evidence="2 3" key="1">
    <citation type="submission" date="2018-05" db="EMBL/GenBank/DDBJ databases">
        <title>Evolution of GPA BGCs.</title>
        <authorList>
            <person name="Waglechner N."/>
            <person name="Wright G.D."/>
        </authorList>
    </citation>
    <scope>NUCLEOTIDE SEQUENCE [LARGE SCALE GENOMIC DNA]</scope>
    <source>
        <strain evidence="2 3">A82846</strain>
    </source>
</reference>
<name>A0A428YQ53_KIBAR</name>
<accession>A0A428YQ53</accession>
<dbReference type="RefSeq" id="WP_037261949.1">
    <property type="nucleotide sequence ID" value="NZ_QHKI01000065.1"/>
</dbReference>
<comment type="caution">
    <text evidence="2">The sequence shown here is derived from an EMBL/GenBank/DDBJ whole genome shotgun (WGS) entry which is preliminary data.</text>
</comment>
<feature type="transmembrane region" description="Helical" evidence="1">
    <location>
        <begin position="65"/>
        <end position="84"/>
    </location>
</feature>
<protein>
    <submittedName>
        <fullName evidence="2">Uncharacterized protein</fullName>
    </submittedName>
</protein>
<feature type="transmembrane region" description="Helical" evidence="1">
    <location>
        <begin position="91"/>
        <end position="119"/>
    </location>
</feature>
<dbReference type="OrthoDB" id="4335095at2"/>
<proteinExistence type="predicted"/>
<dbReference type="Proteomes" id="UP000287547">
    <property type="component" value="Unassembled WGS sequence"/>
</dbReference>
<gene>
    <name evidence="2" type="ORF">DMH04_44540</name>
</gene>
<sequence>MAVLQWIAVALCVVQGSYMLIDGIRALTTGSYITPSSGDHAGQLGPWARIVERAGIAPESAAMKWTFVILGLAWLTVAVGLGLATTWSWIVALVVAIASLWYLIPGTVISVIVLVLLVVTPLRSIG</sequence>
<keyword evidence="1" id="KW-1133">Transmembrane helix</keyword>
<dbReference type="AlphaFoldDB" id="A0A428YQ53"/>
<keyword evidence="1" id="KW-0812">Transmembrane</keyword>
<evidence type="ECO:0000313" key="3">
    <source>
        <dbReference type="Proteomes" id="UP000287547"/>
    </source>
</evidence>
<dbReference type="EMBL" id="QHKI01000065">
    <property type="protein sequence ID" value="RSM70681.1"/>
    <property type="molecule type" value="Genomic_DNA"/>
</dbReference>
<evidence type="ECO:0000313" key="2">
    <source>
        <dbReference type="EMBL" id="RSM70681.1"/>
    </source>
</evidence>
<organism evidence="2 3">
    <name type="scientific">Kibdelosporangium aridum</name>
    <dbReference type="NCBI Taxonomy" id="2030"/>
    <lineage>
        <taxon>Bacteria</taxon>
        <taxon>Bacillati</taxon>
        <taxon>Actinomycetota</taxon>
        <taxon>Actinomycetes</taxon>
        <taxon>Pseudonocardiales</taxon>
        <taxon>Pseudonocardiaceae</taxon>
        <taxon>Kibdelosporangium</taxon>
    </lineage>
</organism>
<keyword evidence="1" id="KW-0472">Membrane</keyword>